<dbReference type="EMBL" id="QRUP01000008">
    <property type="protein sequence ID" value="RGR74743.1"/>
    <property type="molecule type" value="Genomic_DNA"/>
</dbReference>
<dbReference type="PROSITE" id="PS51257">
    <property type="entry name" value="PROKAR_LIPOPROTEIN"/>
    <property type="match status" value="1"/>
</dbReference>
<dbReference type="AlphaFoldDB" id="A0A412G2T3"/>
<dbReference type="Gene3D" id="3.40.190.10">
    <property type="entry name" value="Periplasmic binding protein-like II"/>
    <property type="match status" value="1"/>
</dbReference>
<reference evidence="2 3" key="1">
    <citation type="submission" date="2018-08" db="EMBL/GenBank/DDBJ databases">
        <title>A genome reference for cultivated species of the human gut microbiota.</title>
        <authorList>
            <person name="Zou Y."/>
            <person name="Xue W."/>
            <person name="Luo G."/>
        </authorList>
    </citation>
    <scope>NUCLEOTIDE SEQUENCE [LARGE SCALE GENOMIC DNA]</scope>
    <source>
        <strain evidence="2 3">AF24-29</strain>
    </source>
</reference>
<evidence type="ECO:0000256" key="1">
    <source>
        <dbReference type="SAM" id="SignalP"/>
    </source>
</evidence>
<dbReference type="GeneID" id="83015375"/>
<proteinExistence type="predicted"/>
<dbReference type="Proteomes" id="UP000284178">
    <property type="component" value="Unassembled WGS sequence"/>
</dbReference>
<dbReference type="SUPFAM" id="SSF53850">
    <property type="entry name" value="Periplasmic binding protein-like II"/>
    <property type="match status" value="1"/>
</dbReference>
<name>A0A412G2T3_9FIRM</name>
<feature type="chain" id="PRO_5019205286" description="Extracellular solute-binding protein" evidence="1">
    <location>
        <begin position="22"/>
        <end position="466"/>
    </location>
</feature>
<keyword evidence="3" id="KW-1185">Reference proteome</keyword>
<accession>A0A412G2T3</accession>
<keyword evidence="1" id="KW-0732">Signal</keyword>
<evidence type="ECO:0000313" key="3">
    <source>
        <dbReference type="Proteomes" id="UP000284178"/>
    </source>
</evidence>
<evidence type="ECO:0008006" key="4">
    <source>
        <dbReference type="Google" id="ProtNLM"/>
    </source>
</evidence>
<evidence type="ECO:0000313" key="2">
    <source>
        <dbReference type="EMBL" id="RGR74743.1"/>
    </source>
</evidence>
<gene>
    <name evidence="2" type="ORF">DWY25_08155</name>
</gene>
<sequence>MKRICLIIMCLVLLSTGCSEQKSTTLNIYYMIGGYFRKEETAEINAYLKKINSGYQINFVNMINTIPYDNETENIVYTSMSQRILEYLKEAREQHLEIDILNANQLGSMDFSRTYLVDEGLLTELDPYFKNTESGKIVYNAYPEIIFDSQKIDGKSYFVPGSLFDLVETKSSCFDKVAYMAIKKDYLDQAQFDQPLGYNLSQYNDFLRKIGMQDETQLLFYNSFRIMNNFPGLTPVCGSSLRVSPFVIDEKTQTVKILYECEDWLDSLNTFQGIFQDDYYVYDSDYIDMNAVVWYDYVNDEEENDRIYIAENYNYINVIPYWGLAIPSWCDKKDEVMDFFGLLYSDPELSRLFFPDALNPGEKMFFGYGNPYIVEGSTLPKDLTKENHQKFYESLNKSCAYGFTFDFSEYFDEMQDLVVKHNEYYTFYNDTSFIDMEKYKEVMKDTRIEEIRDDLNAQLQRYLKGD</sequence>
<organism evidence="2 3">
    <name type="scientific">Holdemania filiformis</name>
    <dbReference type="NCBI Taxonomy" id="61171"/>
    <lineage>
        <taxon>Bacteria</taxon>
        <taxon>Bacillati</taxon>
        <taxon>Bacillota</taxon>
        <taxon>Erysipelotrichia</taxon>
        <taxon>Erysipelotrichales</taxon>
        <taxon>Erysipelotrichaceae</taxon>
        <taxon>Holdemania</taxon>
    </lineage>
</organism>
<protein>
    <recommendedName>
        <fullName evidence="4">Extracellular solute-binding protein</fullName>
    </recommendedName>
</protein>
<dbReference type="RefSeq" id="WP_117894823.1">
    <property type="nucleotide sequence ID" value="NZ_CABJCV010000008.1"/>
</dbReference>
<feature type="signal peptide" evidence="1">
    <location>
        <begin position="1"/>
        <end position="21"/>
    </location>
</feature>
<comment type="caution">
    <text evidence="2">The sequence shown here is derived from an EMBL/GenBank/DDBJ whole genome shotgun (WGS) entry which is preliminary data.</text>
</comment>